<dbReference type="Gene3D" id="3.90.550.10">
    <property type="entry name" value="Spore Coat Polysaccharide Biosynthesis Protein SpsA, Chain A"/>
    <property type="match status" value="1"/>
</dbReference>
<sequence length="293" mass="32555">MKIRKLVIPTAGFGTRMLPATKSIPKEMVPIVDRPVIHYLVESAVASGIEEIIFVNHPSKKAIEGYFQPQPDLEKRLSEAGKDELLAQIREINTMVKVSFCYQPEPLGNGHAILMARELVGDEPFVIVWGDDIFEGKTPHIAQLIEAYEQTGQSVLALVESRDEATFPDYCKRYACVAIDNETDRPLRVRGIVEKPAPAEAPSRYFSIGAYLFTPTIMALLAETKAGKSNEIWLADAVAKLIEIEPVFGQVIEGSYWDIGNKIGFVKANIHFALKNPETKAEIAEFIKGLNLE</sequence>
<dbReference type="EMBL" id="VMFD01000024">
    <property type="protein sequence ID" value="TSC65877.1"/>
    <property type="molecule type" value="Genomic_DNA"/>
</dbReference>
<dbReference type="GO" id="GO:0006011">
    <property type="term" value="P:UDP-alpha-D-glucose metabolic process"/>
    <property type="evidence" value="ECO:0007669"/>
    <property type="project" value="InterPro"/>
</dbReference>
<dbReference type="PANTHER" id="PTHR43197">
    <property type="entry name" value="UTP--GLUCOSE-1-PHOSPHATE URIDYLYLTRANSFERASE"/>
    <property type="match status" value="1"/>
</dbReference>
<dbReference type="Pfam" id="PF00483">
    <property type="entry name" value="NTP_transferase"/>
    <property type="match status" value="1"/>
</dbReference>
<dbReference type="SUPFAM" id="SSF53448">
    <property type="entry name" value="Nucleotide-diphospho-sugar transferases"/>
    <property type="match status" value="1"/>
</dbReference>
<protein>
    <recommendedName>
        <fullName evidence="2">UTP--glucose-1-phosphate uridylyltransferase</fullName>
        <ecNumber evidence="2">2.7.7.9</ecNumber>
    </recommendedName>
</protein>
<evidence type="ECO:0000313" key="7">
    <source>
        <dbReference type="EMBL" id="TSC65877.1"/>
    </source>
</evidence>
<dbReference type="InterPro" id="IPR029044">
    <property type="entry name" value="Nucleotide-diphossugar_trans"/>
</dbReference>
<evidence type="ECO:0000313" key="8">
    <source>
        <dbReference type="Proteomes" id="UP000316253"/>
    </source>
</evidence>
<accession>A0A554JBX0</accession>
<keyword evidence="3 7" id="KW-0808">Transferase</keyword>
<evidence type="ECO:0000259" key="6">
    <source>
        <dbReference type="Pfam" id="PF00483"/>
    </source>
</evidence>
<gene>
    <name evidence="7" type="ORF">CEO22_318</name>
</gene>
<dbReference type="CDD" id="cd02541">
    <property type="entry name" value="UGPase_prokaryotic"/>
    <property type="match status" value="1"/>
</dbReference>
<evidence type="ECO:0000256" key="4">
    <source>
        <dbReference type="ARBA" id="ARBA00022695"/>
    </source>
</evidence>
<dbReference type="Proteomes" id="UP000316253">
    <property type="component" value="Unassembled WGS sequence"/>
</dbReference>
<comment type="caution">
    <text evidence="7">The sequence shown here is derived from an EMBL/GenBank/DDBJ whole genome shotgun (WGS) entry which is preliminary data.</text>
</comment>
<dbReference type="GO" id="GO:0003983">
    <property type="term" value="F:UTP:glucose-1-phosphate uridylyltransferase activity"/>
    <property type="evidence" value="ECO:0007669"/>
    <property type="project" value="UniProtKB-EC"/>
</dbReference>
<dbReference type="AlphaFoldDB" id="A0A554JBX0"/>
<dbReference type="InterPro" id="IPR005835">
    <property type="entry name" value="NTP_transferase_dom"/>
</dbReference>
<reference evidence="7 8" key="1">
    <citation type="submission" date="2017-08" db="EMBL/GenBank/DDBJ databases">
        <title>Mechanisms for carbon and nitrogen cycling indicate functional differentiation within the Candidate Phyla Radiation.</title>
        <authorList>
            <person name="Danczak R.E."/>
            <person name="Johnston M.D."/>
            <person name="Kenah C."/>
            <person name="Slattery M."/>
            <person name="Wrighton K.C."/>
            <person name="Wilkins M.J."/>
        </authorList>
    </citation>
    <scope>NUCLEOTIDE SEQUENCE [LARGE SCALE GENOMIC DNA]</scope>
    <source>
        <strain evidence="7">Gr01-1014_85</strain>
    </source>
</reference>
<evidence type="ECO:0000256" key="5">
    <source>
        <dbReference type="ARBA" id="ARBA00048128"/>
    </source>
</evidence>
<evidence type="ECO:0000256" key="2">
    <source>
        <dbReference type="ARBA" id="ARBA00012415"/>
    </source>
</evidence>
<proteinExistence type="inferred from homology"/>
<dbReference type="PANTHER" id="PTHR43197:SF1">
    <property type="entry name" value="UTP--GLUCOSE-1-PHOSPHATE URIDYLYLTRANSFERASE"/>
    <property type="match status" value="1"/>
</dbReference>
<evidence type="ECO:0000256" key="1">
    <source>
        <dbReference type="ARBA" id="ARBA00006890"/>
    </source>
</evidence>
<comment type="catalytic activity">
    <reaction evidence="5">
        <text>alpha-D-glucose 1-phosphate + UTP + H(+) = UDP-alpha-D-glucose + diphosphate</text>
        <dbReference type="Rhea" id="RHEA:19889"/>
        <dbReference type="ChEBI" id="CHEBI:15378"/>
        <dbReference type="ChEBI" id="CHEBI:33019"/>
        <dbReference type="ChEBI" id="CHEBI:46398"/>
        <dbReference type="ChEBI" id="CHEBI:58601"/>
        <dbReference type="ChEBI" id="CHEBI:58885"/>
        <dbReference type="EC" id="2.7.7.9"/>
    </reaction>
</comment>
<dbReference type="EC" id="2.7.7.9" evidence="2"/>
<name>A0A554JBX0_9BACT</name>
<feature type="domain" description="Nucleotidyl transferase" evidence="6">
    <location>
        <begin position="7"/>
        <end position="269"/>
    </location>
</feature>
<evidence type="ECO:0000256" key="3">
    <source>
        <dbReference type="ARBA" id="ARBA00022679"/>
    </source>
</evidence>
<comment type="similarity">
    <text evidence="1">Belongs to the UDPGP type 2 family.</text>
</comment>
<keyword evidence="4 7" id="KW-0548">Nucleotidyltransferase</keyword>
<organism evidence="7 8">
    <name type="scientific">Candidatus Berkelbacteria bacterium Gr01-1014_85</name>
    <dbReference type="NCBI Taxonomy" id="2017150"/>
    <lineage>
        <taxon>Bacteria</taxon>
        <taxon>Candidatus Berkelbacteria</taxon>
    </lineage>
</organism>
<dbReference type="InterPro" id="IPR005771">
    <property type="entry name" value="GalU_uridylyltTrfase_bac/arc"/>
</dbReference>